<feature type="compositionally biased region" description="Basic and acidic residues" evidence="6">
    <location>
        <begin position="45"/>
        <end position="60"/>
    </location>
</feature>
<dbReference type="Pfam" id="PF12115">
    <property type="entry name" value="Salp15"/>
    <property type="match status" value="1"/>
</dbReference>
<feature type="chain" id="PRO_5004241449" evidence="7">
    <location>
        <begin position="19"/>
        <end position="151"/>
    </location>
</feature>
<feature type="region of interest" description="Disordered" evidence="6">
    <location>
        <begin position="114"/>
        <end position="151"/>
    </location>
</feature>
<name>Q4PN23_IXOSC</name>
<keyword evidence="3 7" id="KW-0732">Signal</keyword>
<accession>Q4PN23</accession>
<dbReference type="AlphaFoldDB" id="Q4PN23"/>
<organism evidence="8">
    <name type="scientific">Ixodes scapularis</name>
    <name type="common">Black-legged tick</name>
    <name type="synonym">Deer tick</name>
    <dbReference type="NCBI Taxonomy" id="6945"/>
    <lineage>
        <taxon>Eukaryota</taxon>
        <taxon>Metazoa</taxon>
        <taxon>Ecdysozoa</taxon>
        <taxon>Arthropoda</taxon>
        <taxon>Chelicerata</taxon>
        <taxon>Arachnida</taxon>
        <taxon>Acari</taxon>
        <taxon>Parasitiformes</taxon>
        <taxon>Ixodida</taxon>
        <taxon>Ixodoidea</taxon>
        <taxon>Ixodidae</taxon>
        <taxon>Ixodinae</taxon>
        <taxon>Ixodes</taxon>
    </lineage>
</organism>
<dbReference type="EMBL" id="DQ065950">
    <property type="protein sequence ID" value="AAY66587.1"/>
    <property type="molecule type" value="mRNA"/>
</dbReference>
<evidence type="ECO:0000256" key="4">
    <source>
        <dbReference type="ARBA" id="ARBA00023180"/>
    </source>
</evidence>
<evidence type="ECO:0000256" key="2">
    <source>
        <dbReference type="ARBA" id="ARBA00022525"/>
    </source>
</evidence>
<evidence type="ECO:0000256" key="3">
    <source>
        <dbReference type="ARBA" id="ARBA00022729"/>
    </source>
</evidence>
<evidence type="ECO:0000256" key="1">
    <source>
        <dbReference type="ARBA" id="ARBA00004613"/>
    </source>
</evidence>
<evidence type="ECO:0000256" key="7">
    <source>
        <dbReference type="SAM" id="SignalP"/>
    </source>
</evidence>
<keyword evidence="4" id="KW-0325">Glycoprotein</keyword>
<keyword evidence="2" id="KW-0964">Secreted</keyword>
<comment type="subcellular location">
    <subcellularLocation>
        <location evidence="1">Secreted</location>
    </subcellularLocation>
</comment>
<proteinExistence type="evidence at transcript level"/>
<protein>
    <submittedName>
        <fullName evidence="8">Putative secreted salivary protein</fullName>
    </submittedName>
</protein>
<evidence type="ECO:0000256" key="5">
    <source>
        <dbReference type="ARBA" id="ARBA00034321"/>
    </source>
</evidence>
<reference evidence="8" key="1">
    <citation type="submission" date="2005-05" db="EMBL/GenBank/DDBJ databases">
        <authorList>
            <person name="Tseng H.-P."/>
            <person name="Hseu T.-H."/>
            <person name="Buhler D.R."/>
            <person name="Wang W.-D."/>
            <person name="Tsai H.-L."/>
            <person name="Hu C.-H."/>
        </authorList>
    </citation>
    <scope>NUCLEOTIDE SEQUENCE</scope>
    <source>
        <strain evidence="8">IS-6-12-J-cluster-588</strain>
        <tissue evidence="8">Salivary glands</tissue>
    </source>
</reference>
<evidence type="ECO:0000256" key="6">
    <source>
        <dbReference type="SAM" id="MobiDB-lite"/>
    </source>
</evidence>
<dbReference type="GO" id="GO:0005576">
    <property type="term" value="C:extracellular region"/>
    <property type="evidence" value="ECO:0007669"/>
    <property type="project" value="UniProtKB-SubCell"/>
</dbReference>
<sequence length="151" mass="16679">MFKLRFFILFILAGLCFGETSSNGEGDSPKNGAPSAADSAGGSETTDKSDEKEEADKTNDKSFANTVGLPPWITNSTSFLNTLLMNCHPHNKKETIRNDTINWEKCEYTCRHNQGEEGHKEPLPDNTPCGNGKKRRNKVCEDEPVSPPSCR</sequence>
<reference evidence="8" key="2">
    <citation type="journal article" date="2006" name="Insect Biochem. Mol. Biol.">
        <title>An annotated catalog of salivary gland transcripts from Ixodes scapularis ticks.</title>
        <authorList>
            <person name="Ribeiro J.M."/>
            <person name="Alarcon-Chaidez F."/>
            <person name="Francischetti I.M."/>
            <person name="Mans B.J."/>
            <person name="Mather T.N."/>
            <person name="Valenzuela J.G."/>
            <person name="Wikel S.K."/>
        </authorList>
    </citation>
    <scope>NUCLEOTIDE SEQUENCE</scope>
    <source>
        <strain evidence="8">IS-6-12-J-cluster-588</strain>
        <tissue evidence="8">Salivary glands</tissue>
    </source>
</reference>
<comment type="similarity">
    <text evidence="5">Belongs to the salp15 family.</text>
</comment>
<feature type="compositionally biased region" description="Low complexity" evidence="6">
    <location>
        <begin position="32"/>
        <end position="43"/>
    </location>
</feature>
<feature type="region of interest" description="Disordered" evidence="6">
    <location>
        <begin position="22"/>
        <end position="72"/>
    </location>
</feature>
<feature type="compositionally biased region" description="Basic and acidic residues" evidence="6">
    <location>
        <begin position="114"/>
        <end position="123"/>
    </location>
</feature>
<dbReference type="VEuPathDB" id="VectorBase:ISCP_001292"/>
<dbReference type="InterPro" id="IPR021971">
    <property type="entry name" value="Salp15"/>
</dbReference>
<evidence type="ECO:0000313" key="8">
    <source>
        <dbReference type="EMBL" id="AAY66587.1"/>
    </source>
</evidence>
<feature type="signal peptide" evidence="7">
    <location>
        <begin position="1"/>
        <end position="18"/>
    </location>
</feature>